<dbReference type="InterPro" id="IPR002321">
    <property type="entry name" value="Cyt_c_II"/>
</dbReference>
<evidence type="ECO:0008006" key="4">
    <source>
        <dbReference type="Google" id="ProtNLM"/>
    </source>
</evidence>
<keyword evidence="3" id="KW-1185">Reference proteome</keyword>
<protein>
    <recommendedName>
        <fullName evidence="4">Cytochrome c</fullName>
    </recommendedName>
</protein>
<dbReference type="SUPFAM" id="SSF47175">
    <property type="entry name" value="Cytochromes"/>
    <property type="match status" value="1"/>
</dbReference>
<dbReference type="EMBL" id="CP016415">
    <property type="protein sequence ID" value="ANU39168.1"/>
    <property type="molecule type" value="Genomic_DNA"/>
</dbReference>
<feature type="chain" id="PRO_5008885699" description="Cytochrome c" evidence="1">
    <location>
        <begin position="19"/>
        <end position="143"/>
    </location>
</feature>
<dbReference type="InterPro" id="IPR010980">
    <property type="entry name" value="Cyt_c/b562"/>
</dbReference>
<dbReference type="RefSeq" id="WP_005593414.1">
    <property type="nucleotide sequence ID" value="NZ_CP016415.1"/>
</dbReference>
<dbReference type="Pfam" id="PF01322">
    <property type="entry name" value="Cytochrom_C_2"/>
    <property type="match status" value="1"/>
</dbReference>
<dbReference type="GO" id="GO:0022900">
    <property type="term" value="P:electron transport chain"/>
    <property type="evidence" value="ECO:0007669"/>
    <property type="project" value="InterPro"/>
</dbReference>
<dbReference type="Gene3D" id="1.20.120.10">
    <property type="entry name" value="Cytochrome c/b562"/>
    <property type="match status" value="1"/>
</dbReference>
<name>A0A1C7FHC4_9VIBR</name>
<dbReference type="GeneID" id="96874336"/>
<organism evidence="2 3">
    <name type="scientific">Vibrio scophthalmi</name>
    <dbReference type="NCBI Taxonomy" id="45658"/>
    <lineage>
        <taxon>Bacteria</taxon>
        <taxon>Pseudomonadati</taxon>
        <taxon>Pseudomonadota</taxon>
        <taxon>Gammaproteobacteria</taxon>
        <taxon>Vibrionales</taxon>
        <taxon>Vibrionaceae</taxon>
        <taxon>Vibrio</taxon>
    </lineage>
</organism>
<evidence type="ECO:0000313" key="2">
    <source>
        <dbReference type="EMBL" id="ANU39168.1"/>
    </source>
</evidence>
<dbReference type="GO" id="GO:0009055">
    <property type="term" value="F:electron transfer activity"/>
    <property type="evidence" value="ECO:0007669"/>
    <property type="project" value="InterPro"/>
</dbReference>
<accession>A0A1C7FHC4</accession>
<dbReference type="GO" id="GO:0005506">
    <property type="term" value="F:iron ion binding"/>
    <property type="evidence" value="ECO:0007669"/>
    <property type="project" value="InterPro"/>
</dbReference>
<dbReference type="GO" id="GO:0020037">
    <property type="term" value="F:heme binding"/>
    <property type="evidence" value="ECO:0007669"/>
    <property type="project" value="InterPro"/>
</dbReference>
<dbReference type="STRING" id="45658.VSVS12_03059"/>
<keyword evidence="1" id="KW-0732">Signal</keyword>
<dbReference type="AlphaFoldDB" id="A0A1C7FHC4"/>
<dbReference type="PROSITE" id="PS51009">
    <property type="entry name" value="CYTCII"/>
    <property type="match status" value="1"/>
</dbReference>
<dbReference type="Proteomes" id="UP000092528">
    <property type="component" value="Chromosome 2"/>
</dbReference>
<feature type="signal peptide" evidence="1">
    <location>
        <begin position="1"/>
        <end position="18"/>
    </location>
</feature>
<dbReference type="PATRIC" id="fig|45658.7.peg.4108"/>
<evidence type="ECO:0000256" key="1">
    <source>
        <dbReference type="SAM" id="SignalP"/>
    </source>
</evidence>
<reference evidence="2 3" key="1">
    <citation type="submission" date="2016-07" db="EMBL/GenBank/DDBJ databases">
        <title>Genome sequencing of Vibrio scophthalmi strain VS-05, an isolated from Paralichthys olivaceus.</title>
        <authorList>
            <person name="Han H.-J."/>
        </authorList>
    </citation>
    <scope>NUCLEOTIDE SEQUENCE [LARGE SCALE GENOMIC DNA]</scope>
    <source>
        <strain evidence="2 3">VS-05</strain>
    </source>
</reference>
<sequence>MKIQLILIALMTPCIALASSDSQLIKNRQEAFTHIEQQLKEATEHLDGLETDWLTVEISAIQLQEMSESLQQSFPQGSQEGSKASDKIWQQPNEFNQLMQQMDQGFETLYRATKEHNVDLAEQGIEAAQQTCRACHRTYRSRW</sequence>
<evidence type="ECO:0000313" key="3">
    <source>
        <dbReference type="Proteomes" id="UP000092528"/>
    </source>
</evidence>
<gene>
    <name evidence="2" type="ORF">VSVS05_04132</name>
</gene>
<proteinExistence type="predicted"/>